<protein>
    <submittedName>
        <fullName evidence="1">Uncharacterized protein</fullName>
    </submittedName>
</protein>
<dbReference type="AlphaFoldDB" id="D8R338"/>
<dbReference type="STRING" id="88036.D8R338"/>
<feature type="non-terminal residue" evidence="1">
    <location>
        <position position="1"/>
    </location>
</feature>
<dbReference type="EMBL" id="GL377571">
    <property type="protein sequence ID" value="EFJ33213.1"/>
    <property type="molecule type" value="Genomic_DNA"/>
</dbReference>
<accession>D8R338</accession>
<reference evidence="1 2" key="1">
    <citation type="journal article" date="2011" name="Science">
        <title>The Selaginella genome identifies genetic changes associated with the evolution of vascular plants.</title>
        <authorList>
            <person name="Banks J.A."/>
            <person name="Nishiyama T."/>
            <person name="Hasebe M."/>
            <person name="Bowman J.L."/>
            <person name="Gribskov M."/>
            <person name="dePamphilis C."/>
            <person name="Albert V.A."/>
            <person name="Aono N."/>
            <person name="Aoyama T."/>
            <person name="Ambrose B.A."/>
            <person name="Ashton N.W."/>
            <person name="Axtell M.J."/>
            <person name="Barker E."/>
            <person name="Barker M.S."/>
            <person name="Bennetzen J.L."/>
            <person name="Bonawitz N.D."/>
            <person name="Chapple C."/>
            <person name="Cheng C."/>
            <person name="Correa L.G."/>
            <person name="Dacre M."/>
            <person name="DeBarry J."/>
            <person name="Dreyer I."/>
            <person name="Elias M."/>
            <person name="Engstrom E.M."/>
            <person name="Estelle M."/>
            <person name="Feng L."/>
            <person name="Finet C."/>
            <person name="Floyd S.K."/>
            <person name="Frommer W.B."/>
            <person name="Fujita T."/>
            <person name="Gramzow L."/>
            <person name="Gutensohn M."/>
            <person name="Harholt J."/>
            <person name="Hattori M."/>
            <person name="Heyl A."/>
            <person name="Hirai T."/>
            <person name="Hiwatashi Y."/>
            <person name="Ishikawa M."/>
            <person name="Iwata M."/>
            <person name="Karol K.G."/>
            <person name="Koehler B."/>
            <person name="Kolukisaoglu U."/>
            <person name="Kubo M."/>
            <person name="Kurata T."/>
            <person name="Lalonde S."/>
            <person name="Li K."/>
            <person name="Li Y."/>
            <person name="Litt A."/>
            <person name="Lyons E."/>
            <person name="Manning G."/>
            <person name="Maruyama T."/>
            <person name="Michael T.P."/>
            <person name="Mikami K."/>
            <person name="Miyazaki S."/>
            <person name="Morinaga S."/>
            <person name="Murata T."/>
            <person name="Mueller-Roeber B."/>
            <person name="Nelson D.R."/>
            <person name="Obara M."/>
            <person name="Oguri Y."/>
            <person name="Olmstead R.G."/>
            <person name="Onodera N."/>
            <person name="Petersen B.L."/>
            <person name="Pils B."/>
            <person name="Prigge M."/>
            <person name="Rensing S.A."/>
            <person name="Riano-Pachon D.M."/>
            <person name="Roberts A.W."/>
            <person name="Sato Y."/>
            <person name="Scheller H.V."/>
            <person name="Schulz B."/>
            <person name="Schulz C."/>
            <person name="Shakirov E.V."/>
            <person name="Shibagaki N."/>
            <person name="Shinohara N."/>
            <person name="Shippen D.E."/>
            <person name="Soerensen I."/>
            <person name="Sotooka R."/>
            <person name="Sugimoto N."/>
            <person name="Sugita M."/>
            <person name="Sumikawa N."/>
            <person name="Tanurdzic M."/>
            <person name="Theissen G."/>
            <person name="Ulvskov P."/>
            <person name="Wakazuki S."/>
            <person name="Weng J.K."/>
            <person name="Willats W.W."/>
            <person name="Wipf D."/>
            <person name="Wolf P.G."/>
            <person name="Yang L."/>
            <person name="Zimmer A.D."/>
            <person name="Zhu Q."/>
            <person name="Mitros T."/>
            <person name="Hellsten U."/>
            <person name="Loque D."/>
            <person name="Otillar R."/>
            <person name="Salamov A."/>
            <person name="Schmutz J."/>
            <person name="Shapiro H."/>
            <person name="Lindquist E."/>
            <person name="Lucas S."/>
            <person name="Rokhsar D."/>
            <person name="Grigoriev I.V."/>
        </authorList>
    </citation>
    <scope>NUCLEOTIDE SEQUENCE [LARGE SCALE GENOMIC DNA]</scope>
</reference>
<dbReference type="KEGG" id="smo:SELMODRAFT_84597"/>
<dbReference type="OMA" id="YGLGHSM"/>
<proteinExistence type="predicted"/>
<dbReference type="HOGENOM" id="CLU_047079_0_0_1"/>
<evidence type="ECO:0000313" key="1">
    <source>
        <dbReference type="EMBL" id="EFJ33213.1"/>
    </source>
</evidence>
<dbReference type="eggNOG" id="ENOG502QU9N">
    <property type="taxonomic scope" value="Eukaryota"/>
</dbReference>
<dbReference type="Gramene" id="EFJ33213">
    <property type="protein sequence ID" value="EFJ33213"/>
    <property type="gene ID" value="SELMODRAFT_84597"/>
</dbReference>
<dbReference type="InParanoid" id="D8R338"/>
<dbReference type="PANTHER" id="PTHR34127:SF3">
    <property type="entry name" value="INITIATION FACTOR 4F SUBUNIT (DUF1350)"/>
    <property type="match status" value="1"/>
</dbReference>
<dbReference type="Pfam" id="PF07082">
    <property type="entry name" value="DUF1350"/>
    <property type="match status" value="2"/>
</dbReference>
<keyword evidence="2" id="KW-1185">Reference proteome</keyword>
<sequence>CFRVSYFIELLAKQGFLIMAAPYNVTFDHELCARRIHGNWSSSLNLLAQSGCEVFGLSPSDVAELPVISVGHSNGALMQVLIGSYCIDEKLPKASAIISFNNKPAVQAVPFFDQLGPTLSSVAQGSPVMAFAEFLTEETMKAIADPPFPLPPGIERESLEPVKRFIQQIPSVFGQVADGVSEFKPTPEQNRSLISSSYAVSHTLLVKFSVDTIDETDSLEALLRPQVNKIGGTLRKMALTGTHATPLLPDLKLEAGKIYTPVDAVSQAVRKAALADVENLARKIGDWFEELRSDALL</sequence>
<dbReference type="FunCoup" id="D8R338">
    <property type="interactions" value="1310"/>
</dbReference>
<dbReference type="ESTHER" id="selml-d8r338">
    <property type="family name" value="Duf_1350"/>
</dbReference>
<gene>
    <name evidence="1" type="ORF">SELMODRAFT_84597</name>
</gene>
<dbReference type="OrthoDB" id="3980at2759"/>
<organism evidence="2">
    <name type="scientific">Selaginella moellendorffii</name>
    <name type="common">Spikemoss</name>
    <dbReference type="NCBI Taxonomy" id="88036"/>
    <lineage>
        <taxon>Eukaryota</taxon>
        <taxon>Viridiplantae</taxon>
        <taxon>Streptophyta</taxon>
        <taxon>Embryophyta</taxon>
        <taxon>Tracheophyta</taxon>
        <taxon>Lycopodiopsida</taxon>
        <taxon>Selaginellales</taxon>
        <taxon>Selaginellaceae</taxon>
        <taxon>Selaginella</taxon>
    </lineage>
</organism>
<dbReference type="PANTHER" id="PTHR34127">
    <property type="entry name" value="OS04G0405600 PROTEIN"/>
    <property type="match status" value="1"/>
</dbReference>
<name>D8R338_SELML</name>
<dbReference type="InterPro" id="IPR010765">
    <property type="entry name" value="DUF1350"/>
</dbReference>
<dbReference type="Proteomes" id="UP000001514">
    <property type="component" value="Unassembled WGS sequence"/>
</dbReference>
<evidence type="ECO:0000313" key="2">
    <source>
        <dbReference type="Proteomes" id="UP000001514"/>
    </source>
</evidence>